<name>A0ABS2R3A0_9BACI</name>
<reference evidence="6 7" key="1">
    <citation type="submission" date="2021-01" db="EMBL/GenBank/DDBJ databases">
        <title>Genomic Encyclopedia of Type Strains, Phase IV (KMG-IV): sequencing the most valuable type-strain genomes for metagenomic binning, comparative biology and taxonomic classification.</title>
        <authorList>
            <person name="Goeker M."/>
        </authorList>
    </citation>
    <scope>NUCLEOTIDE SEQUENCE [LARGE SCALE GENOMIC DNA]</scope>
    <source>
        <strain evidence="6 7">DSM 105453</strain>
    </source>
</reference>
<dbReference type="Pfam" id="PF01614">
    <property type="entry name" value="IclR_C"/>
    <property type="match status" value="1"/>
</dbReference>
<proteinExistence type="predicted"/>
<dbReference type="PROSITE" id="PS51078">
    <property type="entry name" value="ICLR_ED"/>
    <property type="match status" value="1"/>
</dbReference>
<dbReference type="InterPro" id="IPR014757">
    <property type="entry name" value="Tscrpt_reg_IclR_C"/>
</dbReference>
<dbReference type="SMART" id="SM00346">
    <property type="entry name" value="HTH_ICLR"/>
    <property type="match status" value="1"/>
</dbReference>
<dbReference type="SUPFAM" id="SSF46785">
    <property type="entry name" value="Winged helix' DNA-binding domain"/>
    <property type="match status" value="1"/>
</dbReference>
<gene>
    <name evidence="6" type="ORF">JOC94_001079</name>
</gene>
<evidence type="ECO:0000256" key="1">
    <source>
        <dbReference type="ARBA" id="ARBA00023015"/>
    </source>
</evidence>
<dbReference type="Proteomes" id="UP000823485">
    <property type="component" value="Unassembled WGS sequence"/>
</dbReference>
<accession>A0ABS2R3A0</accession>
<dbReference type="InterPro" id="IPR005471">
    <property type="entry name" value="Tscrpt_reg_IclR_N"/>
</dbReference>
<evidence type="ECO:0000313" key="6">
    <source>
        <dbReference type="EMBL" id="MBM7714107.1"/>
    </source>
</evidence>
<evidence type="ECO:0000313" key="7">
    <source>
        <dbReference type="Proteomes" id="UP000823485"/>
    </source>
</evidence>
<dbReference type="InterPro" id="IPR036390">
    <property type="entry name" value="WH_DNA-bd_sf"/>
</dbReference>
<evidence type="ECO:0000256" key="2">
    <source>
        <dbReference type="ARBA" id="ARBA00023125"/>
    </source>
</evidence>
<dbReference type="PROSITE" id="PS51077">
    <property type="entry name" value="HTH_ICLR"/>
    <property type="match status" value="1"/>
</dbReference>
<keyword evidence="3" id="KW-0804">Transcription</keyword>
<keyword evidence="7" id="KW-1185">Reference proteome</keyword>
<dbReference type="InterPro" id="IPR012794">
    <property type="entry name" value="PcaR_PcaU"/>
</dbReference>
<keyword evidence="2" id="KW-0238">DNA-binding</keyword>
<dbReference type="Gene3D" id="3.30.450.40">
    <property type="match status" value="1"/>
</dbReference>
<dbReference type="PANTHER" id="PTHR30136:SF34">
    <property type="entry name" value="TRANSCRIPTIONAL REGULATOR"/>
    <property type="match status" value="1"/>
</dbReference>
<keyword evidence="1" id="KW-0805">Transcription regulation</keyword>
<evidence type="ECO:0000259" key="4">
    <source>
        <dbReference type="PROSITE" id="PS51077"/>
    </source>
</evidence>
<dbReference type="InterPro" id="IPR036388">
    <property type="entry name" value="WH-like_DNA-bd_sf"/>
</dbReference>
<dbReference type="RefSeq" id="WP_236016982.1">
    <property type="nucleotide sequence ID" value="NZ_JAFBFH010000005.1"/>
</dbReference>
<feature type="domain" description="HTH iclR-type" evidence="4">
    <location>
        <begin position="16"/>
        <end position="76"/>
    </location>
</feature>
<sequence>MSIEKTKNSTKSADFVQSLERGLAVIQAFSEEHPSLTISEAAKITGISRPAVRRILLTLKELGYAECANDRFSLTVRTLSLGYAYLSSKNIWHIAQPHMKHFVDKTGESSSISVLDETEVVYVARVATKRIMTIAIDVGTRLPAHATSMGQVLLAHLSEAELEEYFKRATLESFTNNTITDKSQLLNVFEQIRENGWIMVEQQLEEGLRSIAVPIRNSNGKVIAAINCSAHAGRITSSVIQEQFLPLLLKTAEKISKDLATYDSSLL</sequence>
<feature type="domain" description="IclR-ED" evidence="5">
    <location>
        <begin position="77"/>
        <end position="261"/>
    </location>
</feature>
<dbReference type="NCBIfam" id="TIGR02431">
    <property type="entry name" value="pcaR_pcaU"/>
    <property type="match status" value="1"/>
</dbReference>
<dbReference type="PANTHER" id="PTHR30136">
    <property type="entry name" value="HELIX-TURN-HELIX TRANSCRIPTIONAL REGULATOR, ICLR FAMILY"/>
    <property type="match status" value="1"/>
</dbReference>
<protein>
    <submittedName>
        <fullName evidence="6">IclR family pca regulon transcriptional regulator</fullName>
    </submittedName>
</protein>
<evidence type="ECO:0000259" key="5">
    <source>
        <dbReference type="PROSITE" id="PS51078"/>
    </source>
</evidence>
<comment type="caution">
    <text evidence="6">The sequence shown here is derived from an EMBL/GenBank/DDBJ whole genome shotgun (WGS) entry which is preliminary data.</text>
</comment>
<organism evidence="6 7">
    <name type="scientific">Siminovitchia thermophila</name>
    <dbReference type="NCBI Taxonomy" id="1245522"/>
    <lineage>
        <taxon>Bacteria</taxon>
        <taxon>Bacillati</taxon>
        <taxon>Bacillota</taxon>
        <taxon>Bacilli</taxon>
        <taxon>Bacillales</taxon>
        <taxon>Bacillaceae</taxon>
        <taxon>Siminovitchia</taxon>
    </lineage>
</organism>
<dbReference type="Gene3D" id="1.10.10.10">
    <property type="entry name" value="Winged helix-like DNA-binding domain superfamily/Winged helix DNA-binding domain"/>
    <property type="match status" value="1"/>
</dbReference>
<dbReference type="SUPFAM" id="SSF55781">
    <property type="entry name" value="GAF domain-like"/>
    <property type="match status" value="1"/>
</dbReference>
<dbReference type="Pfam" id="PF09339">
    <property type="entry name" value="HTH_IclR"/>
    <property type="match status" value="1"/>
</dbReference>
<dbReference type="InterPro" id="IPR029016">
    <property type="entry name" value="GAF-like_dom_sf"/>
</dbReference>
<dbReference type="EMBL" id="JAFBFH010000005">
    <property type="protein sequence ID" value="MBM7714107.1"/>
    <property type="molecule type" value="Genomic_DNA"/>
</dbReference>
<evidence type="ECO:0000256" key="3">
    <source>
        <dbReference type="ARBA" id="ARBA00023163"/>
    </source>
</evidence>
<dbReference type="InterPro" id="IPR050707">
    <property type="entry name" value="HTH_MetabolicPath_Reg"/>
</dbReference>